<dbReference type="InterPro" id="IPR029058">
    <property type="entry name" value="AB_hydrolase_fold"/>
</dbReference>
<proteinExistence type="predicted"/>
<dbReference type="Proteomes" id="UP000480312">
    <property type="component" value="Unassembled WGS sequence"/>
</dbReference>
<evidence type="ECO:0000313" key="4">
    <source>
        <dbReference type="Proteomes" id="UP000480312"/>
    </source>
</evidence>
<dbReference type="RefSeq" id="WP_162217726.1">
    <property type="nucleotide sequence ID" value="NZ_JAAEHK010000004.1"/>
</dbReference>
<feature type="domain" description="BD-FAE-like" evidence="2">
    <location>
        <begin position="80"/>
        <end position="268"/>
    </location>
</feature>
<dbReference type="PANTHER" id="PTHR48081">
    <property type="entry name" value="AB HYDROLASE SUPERFAMILY PROTEIN C4A8.06C"/>
    <property type="match status" value="1"/>
</dbReference>
<evidence type="ECO:0000313" key="3">
    <source>
        <dbReference type="EMBL" id="NDL69796.1"/>
    </source>
</evidence>
<dbReference type="Pfam" id="PF20434">
    <property type="entry name" value="BD-FAE"/>
    <property type="match status" value="1"/>
</dbReference>
<dbReference type="GO" id="GO:0016787">
    <property type="term" value="F:hydrolase activity"/>
    <property type="evidence" value="ECO:0007669"/>
    <property type="project" value="UniProtKB-KW"/>
</dbReference>
<evidence type="ECO:0000259" key="2">
    <source>
        <dbReference type="Pfam" id="PF20434"/>
    </source>
</evidence>
<dbReference type="InterPro" id="IPR050300">
    <property type="entry name" value="GDXG_lipolytic_enzyme"/>
</dbReference>
<name>A0A7C9P3E9_9GAMM</name>
<sequence>MPDAHVIHRYLSRYLSLSTLILVLGGCGSIHQTTQGVPAIEQALLQQETFTFTRLAPQRYTSLDWPEVLNAQVLLPNTPGVERRPAALIVHGGGWRNRGPADMEGIAEQLAQQGYVTVNIEHRFSPEYRFPEQLHDLQQAMAWLHSNADQWQVDVERIVGVGFSSGAHLISLLALSGSEGPLAAPHGGEHTRLAAVLAGGLPSDLLKFNDGRLVVDFIGGTRAEKPEAYTLASPARQITDQAPPFFLFHGSWDQLVPVDHATDFYQTLNAQGVESELYLQRGRGHFASFLFRRSAIDAGIAFLNRQVQPDSKSRQKLYPSG</sequence>
<protein>
    <submittedName>
        <fullName evidence="3">Alpha/beta hydrolase</fullName>
    </submittedName>
</protein>
<dbReference type="EMBL" id="JAAEHK010000004">
    <property type="protein sequence ID" value="NDL69796.1"/>
    <property type="molecule type" value="Genomic_DNA"/>
</dbReference>
<dbReference type="SUPFAM" id="SSF53474">
    <property type="entry name" value="alpha/beta-Hydrolases"/>
    <property type="match status" value="1"/>
</dbReference>
<reference evidence="3 4" key="1">
    <citation type="submission" date="2020-01" db="EMBL/GenBank/DDBJ databases">
        <title>Whole genome sequencing of Halomonas alkaliphila strain LS44.</title>
        <authorList>
            <person name="Kumar S."/>
            <person name="Paul D."/>
            <person name="Shouche Y."/>
            <person name="Suryavanshi M.V."/>
        </authorList>
    </citation>
    <scope>NUCLEOTIDE SEQUENCE [LARGE SCALE GENOMIC DNA]</scope>
    <source>
        <strain evidence="3 4">LS44</strain>
    </source>
</reference>
<dbReference type="Gene3D" id="3.40.50.1820">
    <property type="entry name" value="alpha/beta hydrolase"/>
    <property type="match status" value="1"/>
</dbReference>
<keyword evidence="1 3" id="KW-0378">Hydrolase</keyword>
<organism evidence="3 4">
    <name type="scientific">Vreelandella alkaliphila</name>
    <dbReference type="NCBI Taxonomy" id="272774"/>
    <lineage>
        <taxon>Bacteria</taxon>
        <taxon>Pseudomonadati</taxon>
        <taxon>Pseudomonadota</taxon>
        <taxon>Gammaproteobacteria</taxon>
        <taxon>Oceanospirillales</taxon>
        <taxon>Halomonadaceae</taxon>
        <taxon>Vreelandella</taxon>
    </lineage>
</organism>
<comment type="caution">
    <text evidence="3">The sequence shown here is derived from an EMBL/GenBank/DDBJ whole genome shotgun (WGS) entry which is preliminary data.</text>
</comment>
<accession>A0A7C9P3E9</accession>
<dbReference type="OrthoDB" id="9771666at2"/>
<dbReference type="AlphaFoldDB" id="A0A7C9P3E9"/>
<gene>
    <name evidence="3" type="ORF">GPL32_04645</name>
</gene>
<dbReference type="InterPro" id="IPR049492">
    <property type="entry name" value="BD-FAE-like_dom"/>
</dbReference>
<evidence type="ECO:0000256" key="1">
    <source>
        <dbReference type="ARBA" id="ARBA00022801"/>
    </source>
</evidence>